<evidence type="ECO:0000313" key="1">
    <source>
        <dbReference type="EMBL" id="AXR77236.1"/>
    </source>
</evidence>
<dbReference type="AlphaFoldDB" id="A0A346PCJ1"/>
<protein>
    <submittedName>
        <fullName evidence="1">Zn finger protein, C2C2 type</fullName>
    </submittedName>
</protein>
<proteinExistence type="predicted"/>
<dbReference type="KEGG" id="nan:AArc1_0895"/>
<dbReference type="Proteomes" id="UP000258707">
    <property type="component" value="Chromosome"/>
</dbReference>
<name>A0A346PCJ1_9EURY</name>
<organism evidence="1 2">
    <name type="scientific">Natrarchaeobaculum sulfurireducens</name>
    <dbReference type="NCBI Taxonomy" id="2044521"/>
    <lineage>
        <taxon>Archaea</taxon>
        <taxon>Methanobacteriati</taxon>
        <taxon>Methanobacteriota</taxon>
        <taxon>Stenosarchaea group</taxon>
        <taxon>Halobacteria</taxon>
        <taxon>Halobacteriales</taxon>
        <taxon>Natrialbaceae</taxon>
        <taxon>Natrarchaeobaculum</taxon>
    </lineage>
</organism>
<gene>
    <name evidence="1" type="ORF">AArc1_0895</name>
</gene>
<evidence type="ECO:0000313" key="2">
    <source>
        <dbReference type="Proteomes" id="UP000258707"/>
    </source>
</evidence>
<reference evidence="2" key="1">
    <citation type="submission" date="2017-10" db="EMBL/GenBank/DDBJ databases">
        <title>Phenotypic and genomic properties of facultatively anaerobic sulfur-reducing natronoarchaea from hypersaline soda lakes.</title>
        <authorList>
            <person name="Sorokin D.Y."/>
            <person name="Kublanov I.V."/>
            <person name="Roman P."/>
            <person name="Sinninghe Damste J.S."/>
            <person name="Golyshin P.N."/>
            <person name="Rojo D."/>
            <person name="Ciordia S."/>
            <person name="Mena Md.C."/>
            <person name="Ferrer M."/>
            <person name="Messina E."/>
            <person name="Smedile F."/>
            <person name="La Spada G."/>
            <person name="La Cono V."/>
            <person name="Yakimov M.M."/>
        </authorList>
    </citation>
    <scope>NUCLEOTIDE SEQUENCE [LARGE SCALE GENOMIC DNA]</scope>
    <source>
        <strain evidence="2">AArc1</strain>
    </source>
</reference>
<sequence length="56" mass="6246">MSVPQFGHDCGAVAHTMVPQLKHSYVDSSRVSSSIVLVGMDGYASVAYFRPQRYRR</sequence>
<dbReference type="EMBL" id="CP024047">
    <property type="protein sequence ID" value="AXR77236.1"/>
    <property type="molecule type" value="Genomic_DNA"/>
</dbReference>
<accession>A0A346PCJ1</accession>